<organism evidence="2 3">
    <name type="scientific">Croceivirga thetidis</name>
    <dbReference type="NCBI Taxonomy" id="2721623"/>
    <lineage>
        <taxon>Bacteria</taxon>
        <taxon>Pseudomonadati</taxon>
        <taxon>Bacteroidota</taxon>
        <taxon>Flavobacteriia</taxon>
        <taxon>Flavobacteriales</taxon>
        <taxon>Flavobacteriaceae</taxon>
        <taxon>Croceivirga</taxon>
    </lineage>
</organism>
<dbReference type="Pfam" id="PF12146">
    <property type="entry name" value="Hydrolase_4"/>
    <property type="match status" value="1"/>
</dbReference>
<evidence type="ECO:0000313" key="2">
    <source>
        <dbReference type="EMBL" id="NKI33095.1"/>
    </source>
</evidence>
<keyword evidence="3" id="KW-1185">Reference proteome</keyword>
<dbReference type="SUPFAM" id="SSF53474">
    <property type="entry name" value="alpha/beta-Hydrolases"/>
    <property type="match status" value="1"/>
</dbReference>
<keyword evidence="2" id="KW-0378">Hydrolase</keyword>
<dbReference type="RefSeq" id="WP_168553244.1">
    <property type="nucleotide sequence ID" value="NZ_JAAWWL010000002.1"/>
</dbReference>
<dbReference type="GO" id="GO:0016787">
    <property type="term" value="F:hydrolase activity"/>
    <property type="evidence" value="ECO:0007669"/>
    <property type="project" value="UniProtKB-KW"/>
</dbReference>
<gene>
    <name evidence="2" type="ORF">HCU67_14155</name>
</gene>
<dbReference type="PIRSF" id="PIRSF037442">
    <property type="entry name" value="UCP037442_abhydr"/>
    <property type="match status" value="1"/>
</dbReference>
<evidence type="ECO:0000259" key="1">
    <source>
        <dbReference type="Pfam" id="PF12146"/>
    </source>
</evidence>
<dbReference type="InterPro" id="IPR029058">
    <property type="entry name" value="AB_hydrolase_fold"/>
</dbReference>
<dbReference type="InterPro" id="IPR022742">
    <property type="entry name" value="Hydrolase_4"/>
</dbReference>
<reference evidence="2 3" key="1">
    <citation type="submission" date="2020-04" db="EMBL/GenBank/DDBJ databases">
        <authorList>
            <person name="Yoon J."/>
        </authorList>
    </citation>
    <scope>NUCLEOTIDE SEQUENCE [LARGE SCALE GENOMIC DNA]</scope>
    <source>
        <strain evidence="2 3">DJ-13</strain>
    </source>
</reference>
<evidence type="ECO:0000313" key="3">
    <source>
        <dbReference type="Proteomes" id="UP000718451"/>
    </source>
</evidence>
<protein>
    <submittedName>
        <fullName evidence="2">Hydrolase</fullName>
    </submittedName>
</protein>
<sequence length="285" mass="33035">MGFVREDGLLDVGREFELAYTKFCPESEVKKVLLISSATSVPQEFYWKFAGYLAENGIAVYTFDYSGIGRSGSSIEALKLHSGGVKSWGSVDQTKITELVLGEYPNHKICLVTHSIGGQVLGFNPLNLKFEKVIMAASQSASWYMFKGFSRFKIYLFFNFFMRRLTPIFGYYPGSKVGIFEDLPGSMAMEWSRWGNQKEYMMQFHNENEYHFDQLKAEVRSYSFENDWLASKIGVDWLAKQYPKARVDRIHFTGKVNGLEPKHFGFFREHFKETFWESTLNWILE</sequence>
<dbReference type="InterPro" id="IPR017208">
    <property type="entry name" value="UCP037442_abhydr"/>
</dbReference>
<dbReference type="Gene3D" id="3.40.50.1820">
    <property type="entry name" value="alpha/beta hydrolase"/>
    <property type="match status" value="1"/>
</dbReference>
<comment type="caution">
    <text evidence="2">The sequence shown here is derived from an EMBL/GenBank/DDBJ whole genome shotgun (WGS) entry which is preliminary data.</text>
</comment>
<name>A0ABX1GT12_9FLAO</name>
<feature type="domain" description="Serine aminopeptidase S33" evidence="1">
    <location>
        <begin position="43"/>
        <end position="120"/>
    </location>
</feature>
<proteinExistence type="predicted"/>
<dbReference type="Proteomes" id="UP000718451">
    <property type="component" value="Unassembled WGS sequence"/>
</dbReference>
<dbReference type="EMBL" id="JAAWWL010000002">
    <property type="protein sequence ID" value="NKI33095.1"/>
    <property type="molecule type" value="Genomic_DNA"/>
</dbReference>
<accession>A0ABX1GT12</accession>